<organism evidence="3 4">
    <name type="scientific">Janibacter limosus</name>
    <dbReference type="NCBI Taxonomy" id="53458"/>
    <lineage>
        <taxon>Bacteria</taxon>
        <taxon>Bacillati</taxon>
        <taxon>Actinomycetota</taxon>
        <taxon>Actinomycetes</taxon>
        <taxon>Micrococcales</taxon>
        <taxon>Intrasporangiaceae</taxon>
        <taxon>Janibacter</taxon>
    </lineage>
</organism>
<feature type="region of interest" description="Disordered" evidence="1">
    <location>
        <begin position="1"/>
        <end position="28"/>
    </location>
</feature>
<dbReference type="Pfam" id="PF13338">
    <property type="entry name" value="AbiEi_4"/>
    <property type="match status" value="1"/>
</dbReference>
<dbReference type="Proteomes" id="UP000290408">
    <property type="component" value="Chromosome"/>
</dbReference>
<dbReference type="InterPro" id="IPR025159">
    <property type="entry name" value="AbiEi_N"/>
</dbReference>
<keyword evidence="4" id="KW-1185">Reference proteome</keyword>
<accession>A0A4P6MNI4</accession>
<sequence>MRVVDEASAGPCGNPRRPSPPTGQARTMPPKLRVALSELGDMPLFSTAEAEARGISRRDLAVLVRRGLLWRVARGWYSSRIDASAEEAHVLRAVATLRLQDAQTVAARHTAAVLHGLPLARTDLTVVEIAKQPSTHGRVAKGVRVSEMDMETIRPVEVEIPDLGVTVSAVPAAVAIVGTALSNNPLAALVAGDHALRHEVCTRAQIEEALTSARGAKGVARAREVLAHLEPRHESPGETLTAAVLRRSPWTFEPQVWARAAGHDYRLDFAIREIKLAVEFDGDIKYTSPDVMAAQIVRENNLRAEGWEFERVTWSHFEDEEEILRRVTAKAYECEAA</sequence>
<feature type="domain" description="AbiEi antitoxin N-terminal" evidence="2">
    <location>
        <begin position="42"/>
        <end position="77"/>
    </location>
</feature>
<evidence type="ECO:0000313" key="3">
    <source>
        <dbReference type="EMBL" id="QBF44934.1"/>
    </source>
</evidence>
<dbReference type="Gene3D" id="3.40.960.10">
    <property type="entry name" value="VSR Endonuclease"/>
    <property type="match status" value="1"/>
</dbReference>
<protein>
    <recommendedName>
        <fullName evidence="2">AbiEi antitoxin N-terminal domain-containing protein</fullName>
    </recommendedName>
</protein>
<proteinExistence type="predicted"/>
<dbReference type="OrthoDB" id="5176673at2"/>
<gene>
    <name evidence="3" type="ORF">EXU32_00785</name>
</gene>
<name>A0A4P6MNI4_9MICO</name>
<dbReference type="KEGG" id="jli:EXU32_00785"/>
<evidence type="ECO:0000256" key="1">
    <source>
        <dbReference type="SAM" id="MobiDB-lite"/>
    </source>
</evidence>
<evidence type="ECO:0000313" key="4">
    <source>
        <dbReference type="Proteomes" id="UP000290408"/>
    </source>
</evidence>
<reference evidence="3 4" key="1">
    <citation type="submission" date="2019-02" db="EMBL/GenBank/DDBJ databases">
        <title>Genomic data mining of an Antarctic deep-sea actinobacterium, Janibacterlimosus P3-3-X1.</title>
        <authorList>
            <person name="Liao L."/>
            <person name="Chen B."/>
        </authorList>
    </citation>
    <scope>NUCLEOTIDE SEQUENCE [LARGE SCALE GENOMIC DNA]</scope>
    <source>
        <strain evidence="3 4">P3-3-X1</strain>
    </source>
</reference>
<evidence type="ECO:0000259" key="2">
    <source>
        <dbReference type="Pfam" id="PF13338"/>
    </source>
</evidence>
<dbReference type="AlphaFoldDB" id="A0A4P6MNI4"/>
<dbReference type="EMBL" id="CP036164">
    <property type="protein sequence ID" value="QBF44934.1"/>
    <property type="molecule type" value="Genomic_DNA"/>
</dbReference>